<dbReference type="OrthoDB" id="6711034at2"/>
<dbReference type="Proteomes" id="UP000000393">
    <property type="component" value="Chromosome"/>
</dbReference>
<keyword evidence="3" id="KW-1185">Reference proteome</keyword>
<keyword evidence="1" id="KW-1133">Transmembrane helix</keyword>
<gene>
    <name evidence="2" type="ordered locus">Nwat_2868</name>
</gene>
<name>D8KBG8_NITWC</name>
<accession>D8KBG8</accession>
<protein>
    <submittedName>
        <fullName evidence="2">Uncharacterized protein</fullName>
    </submittedName>
</protein>
<dbReference type="KEGG" id="nwa:Nwat_2868"/>
<reference evidence="2 3" key="1">
    <citation type="submission" date="2010-06" db="EMBL/GenBank/DDBJ databases">
        <title>Complete sequence of chromosome of Nitrosococcus watsoni C-113.</title>
        <authorList>
            <consortium name="US DOE Joint Genome Institute"/>
            <person name="Lucas S."/>
            <person name="Copeland A."/>
            <person name="Lapidus A."/>
            <person name="Cheng J.-F."/>
            <person name="Bruce D."/>
            <person name="Goodwin L."/>
            <person name="Pitluck S."/>
            <person name="Malfatti S.A."/>
            <person name="Chain P.S.G."/>
            <person name="Land M."/>
            <person name="Hauser L."/>
            <person name="Kyrpides N."/>
            <person name="Ivanova N."/>
            <person name="Cambell M.A."/>
            <person name="Heidelberg J.F."/>
            <person name="Klotz M.G."/>
            <person name="Woyke T."/>
        </authorList>
    </citation>
    <scope>NUCLEOTIDE SEQUENCE [LARGE SCALE GENOMIC DNA]</scope>
    <source>
        <strain evidence="2 3">C-113</strain>
    </source>
</reference>
<evidence type="ECO:0000256" key="1">
    <source>
        <dbReference type="SAM" id="Phobius"/>
    </source>
</evidence>
<evidence type="ECO:0000313" key="2">
    <source>
        <dbReference type="EMBL" id="ADJ29615.1"/>
    </source>
</evidence>
<dbReference type="HOGENOM" id="CLU_1276520_0_0_6"/>
<dbReference type="EMBL" id="CP002086">
    <property type="protein sequence ID" value="ADJ29615.1"/>
    <property type="molecule type" value="Genomic_DNA"/>
</dbReference>
<feature type="transmembrane region" description="Helical" evidence="1">
    <location>
        <begin position="16"/>
        <end position="35"/>
    </location>
</feature>
<proteinExistence type="predicted"/>
<organism evidence="2 3">
    <name type="scientific">Nitrosococcus watsoni (strain C-113)</name>
    <dbReference type="NCBI Taxonomy" id="105559"/>
    <lineage>
        <taxon>Bacteria</taxon>
        <taxon>Pseudomonadati</taxon>
        <taxon>Pseudomonadota</taxon>
        <taxon>Gammaproteobacteria</taxon>
        <taxon>Chromatiales</taxon>
        <taxon>Chromatiaceae</taxon>
        <taxon>Nitrosococcus</taxon>
    </lineage>
</organism>
<dbReference type="RefSeq" id="WP_013221680.1">
    <property type="nucleotide sequence ID" value="NC_014315.1"/>
</dbReference>
<dbReference type="eggNOG" id="ENOG50331H9">
    <property type="taxonomic scope" value="Bacteria"/>
</dbReference>
<sequence length="216" mass="23669">MRKLLDIASALDWSDWITAIATLVLAILTFIYVRLTRSILATPSDPCVVLTVVHDEERVSILQLVAKNIGTGLATEIRFEFNHPVPDRAWGVAESDAKEAVEMKHGPLIEGIPALGPGETRRIDWGQYGGLKVALAGKNLVATLRFRKGKKEMPAIRCPLDIESYAHTVVAEKPAVKAAKELAEISKHLKQLAAVHSKLRIEVISLPEAKERDGSV</sequence>
<keyword evidence="1" id="KW-0812">Transmembrane</keyword>
<keyword evidence="1" id="KW-0472">Membrane</keyword>
<dbReference type="AlphaFoldDB" id="D8KBG8"/>
<dbReference type="STRING" id="105559.Nwat_2868"/>
<evidence type="ECO:0000313" key="3">
    <source>
        <dbReference type="Proteomes" id="UP000000393"/>
    </source>
</evidence>